<gene>
    <name evidence="1" type="ORF">BDP27DRAFT_1188690</name>
</gene>
<reference evidence="1" key="1">
    <citation type="submission" date="2020-11" db="EMBL/GenBank/DDBJ databases">
        <authorList>
            <consortium name="DOE Joint Genome Institute"/>
            <person name="Ahrendt S."/>
            <person name="Riley R."/>
            <person name="Andreopoulos W."/>
            <person name="Labutti K."/>
            <person name="Pangilinan J."/>
            <person name="Ruiz-Duenas F.J."/>
            <person name="Barrasa J.M."/>
            <person name="Sanchez-Garcia M."/>
            <person name="Camarero S."/>
            <person name="Miyauchi S."/>
            <person name="Serrano A."/>
            <person name="Linde D."/>
            <person name="Babiker R."/>
            <person name="Drula E."/>
            <person name="Ayuso-Fernandez I."/>
            <person name="Pacheco R."/>
            <person name="Padilla G."/>
            <person name="Ferreira P."/>
            <person name="Barriuso J."/>
            <person name="Kellner H."/>
            <person name="Castanera R."/>
            <person name="Alfaro M."/>
            <person name="Ramirez L."/>
            <person name="Pisabarro A.G."/>
            <person name="Kuo A."/>
            <person name="Tritt A."/>
            <person name="Lipzen A."/>
            <person name="He G."/>
            <person name="Yan M."/>
            <person name="Ng V."/>
            <person name="Cullen D."/>
            <person name="Martin F."/>
            <person name="Rosso M.-N."/>
            <person name="Henrissat B."/>
            <person name="Hibbett D."/>
            <person name="Martinez A.T."/>
            <person name="Grigoriev I.V."/>
        </authorList>
    </citation>
    <scope>NUCLEOTIDE SEQUENCE</scope>
    <source>
        <strain evidence="1">AH 40177</strain>
    </source>
</reference>
<proteinExistence type="predicted"/>
<name>A0A9P5PK51_9AGAR</name>
<dbReference type="AlphaFoldDB" id="A0A9P5PK51"/>
<feature type="non-terminal residue" evidence="1">
    <location>
        <position position="223"/>
    </location>
</feature>
<evidence type="ECO:0000313" key="2">
    <source>
        <dbReference type="Proteomes" id="UP000772434"/>
    </source>
</evidence>
<dbReference type="OrthoDB" id="3019291at2759"/>
<sequence>VINAMYNHCNSQPSWNSPRVHECNTAFSFTKEPTSIGYAWPSLKARAAQICATQAHINITTLTQNNLNHSEYTPAILSHNNVSWSDILSFSPEQSIYTFKQHPVFLYNFWEHISVPWKDGQPVQCIIRPPMHILASLTPIFNGHNMHVNGYMSLAFGIQLFNCQAHTDLKHLMSRMGLAVHDTTVRKVIASMTEKDHVQMQTAAAMAAEDDTVVKFLAIDNCQ</sequence>
<dbReference type="EMBL" id="JADNRY010000118">
    <property type="protein sequence ID" value="KAF9064687.1"/>
    <property type="molecule type" value="Genomic_DNA"/>
</dbReference>
<dbReference type="Proteomes" id="UP000772434">
    <property type="component" value="Unassembled WGS sequence"/>
</dbReference>
<feature type="non-terminal residue" evidence="1">
    <location>
        <position position="1"/>
    </location>
</feature>
<organism evidence="1 2">
    <name type="scientific">Rhodocollybia butyracea</name>
    <dbReference type="NCBI Taxonomy" id="206335"/>
    <lineage>
        <taxon>Eukaryota</taxon>
        <taxon>Fungi</taxon>
        <taxon>Dikarya</taxon>
        <taxon>Basidiomycota</taxon>
        <taxon>Agaricomycotina</taxon>
        <taxon>Agaricomycetes</taxon>
        <taxon>Agaricomycetidae</taxon>
        <taxon>Agaricales</taxon>
        <taxon>Marasmiineae</taxon>
        <taxon>Omphalotaceae</taxon>
        <taxon>Rhodocollybia</taxon>
    </lineage>
</organism>
<accession>A0A9P5PK51</accession>
<evidence type="ECO:0000313" key="1">
    <source>
        <dbReference type="EMBL" id="KAF9064687.1"/>
    </source>
</evidence>
<protein>
    <submittedName>
        <fullName evidence="1">Uncharacterized protein</fullName>
    </submittedName>
</protein>
<comment type="caution">
    <text evidence="1">The sequence shown here is derived from an EMBL/GenBank/DDBJ whole genome shotgun (WGS) entry which is preliminary data.</text>
</comment>
<keyword evidence="2" id="KW-1185">Reference proteome</keyword>